<dbReference type="InterPro" id="IPR006059">
    <property type="entry name" value="SBP"/>
</dbReference>
<dbReference type="InterPro" id="IPR026045">
    <property type="entry name" value="Ferric-bd"/>
</dbReference>
<dbReference type="PIRSF" id="PIRSF002825">
    <property type="entry name" value="CfbpA"/>
    <property type="match status" value="1"/>
</dbReference>
<dbReference type="PANTHER" id="PTHR30006">
    <property type="entry name" value="THIAMINE-BINDING PERIPLASMIC PROTEIN-RELATED"/>
    <property type="match status" value="1"/>
</dbReference>
<keyword evidence="2" id="KW-0410">Iron transport</keyword>
<organism evidence="5 6">
    <name type="scientific">Romboutsia weinsteinii</name>
    <dbReference type="NCBI Taxonomy" id="2020949"/>
    <lineage>
        <taxon>Bacteria</taxon>
        <taxon>Bacillati</taxon>
        <taxon>Bacillota</taxon>
        <taxon>Clostridia</taxon>
        <taxon>Peptostreptococcales</taxon>
        <taxon>Peptostreptococcaceae</taxon>
        <taxon>Romboutsia</taxon>
    </lineage>
</organism>
<name>A0A371J8Z5_9FIRM</name>
<keyword evidence="2" id="KW-0406">Ion transport</keyword>
<dbReference type="RefSeq" id="WP_094367860.1">
    <property type="nucleotide sequence ID" value="NZ_NOJY02000003.1"/>
</dbReference>
<evidence type="ECO:0000256" key="2">
    <source>
        <dbReference type="ARBA" id="ARBA00022496"/>
    </source>
</evidence>
<keyword evidence="2" id="KW-0813">Transport</keyword>
<feature type="binding site" evidence="4">
    <location>
        <position position="234"/>
    </location>
    <ligand>
        <name>Fe cation</name>
        <dbReference type="ChEBI" id="CHEBI:24875"/>
    </ligand>
</feature>
<dbReference type="GO" id="GO:0030288">
    <property type="term" value="C:outer membrane-bounded periplasmic space"/>
    <property type="evidence" value="ECO:0007669"/>
    <property type="project" value="TreeGrafter"/>
</dbReference>
<accession>A0A371J8Z5</accession>
<dbReference type="GO" id="GO:0006826">
    <property type="term" value="P:iron ion transport"/>
    <property type="evidence" value="ECO:0007669"/>
    <property type="project" value="UniProtKB-KW"/>
</dbReference>
<proteinExistence type="inferred from homology"/>
<keyword evidence="4" id="KW-0479">Metal-binding</keyword>
<dbReference type="AlphaFoldDB" id="A0A371J8Z5"/>
<keyword evidence="6" id="KW-1185">Reference proteome</keyword>
<dbReference type="PROSITE" id="PS51257">
    <property type="entry name" value="PROKAR_LIPOPROTEIN"/>
    <property type="match status" value="1"/>
</dbReference>
<evidence type="ECO:0000313" key="6">
    <source>
        <dbReference type="Proteomes" id="UP000215694"/>
    </source>
</evidence>
<feature type="binding site" evidence="4">
    <location>
        <position position="233"/>
    </location>
    <ligand>
        <name>Fe cation</name>
        <dbReference type="ChEBI" id="CHEBI:24875"/>
    </ligand>
</feature>
<keyword evidence="3" id="KW-0732">Signal</keyword>
<comment type="similarity">
    <text evidence="1">Belongs to the bacterial solute-binding protein 1 family.</text>
</comment>
<gene>
    <name evidence="5" type="ORF">CHL78_002235</name>
</gene>
<dbReference type="Proteomes" id="UP000215694">
    <property type="component" value="Unassembled WGS sequence"/>
</dbReference>
<dbReference type="GO" id="GO:0046872">
    <property type="term" value="F:metal ion binding"/>
    <property type="evidence" value="ECO:0007669"/>
    <property type="project" value="UniProtKB-KW"/>
</dbReference>
<protein>
    <submittedName>
        <fullName evidence="5">Iron ABC transporter substrate-binding protein</fullName>
    </submittedName>
</protein>
<dbReference type="Pfam" id="PF13416">
    <property type="entry name" value="SBP_bac_8"/>
    <property type="match status" value="1"/>
</dbReference>
<dbReference type="CDD" id="cd13542">
    <property type="entry name" value="PBP2_FutA1_ilke"/>
    <property type="match status" value="1"/>
</dbReference>
<comment type="caution">
    <text evidence="5">The sequence shown here is derived from an EMBL/GenBank/DDBJ whole genome shotgun (WGS) entry which is preliminary data.</text>
</comment>
<evidence type="ECO:0000256" key="4">
    <source>
        <dbReference type="PIRSR" id="PIRSR002825-1"/>
    </source>
</evidence>
<dbReference type="SUPFAM" id="SSF53850">
    <property type="entry name" value="Periplasmic binding protein-like II"/>
    <property type="match status" value="1"/>
</dbReference>
<evidence type="ECO:0000256" key="3">
    <source>
        <dbReference type="ARBA" id="ARBA00022729"/>
    </source>
</evidence>
<dbReference type="PANTHER" id="PTHR30006:SF15">
    <property type="entry name" value="IRON-UTILIZATION PERIPLASMIC PROTEIN"/>
    <property type="match status" value="1"/>
</dbReference>
<evidence type="ECO:0000256" key="1">
    <source>
        <dbReference type="ARBA" id="ARBA00008520"/>
    </source>
</evidence>
<evidence type="ECO:0000313" key="5">
    <source>
        <dbReference type="EMBL" id="RDY29146.1"/>
    </source>
</evidence>
<reference evidence="5 6" key="1">
    <citation type="journal article" date="2017" name="Genome Announc.">
        <title>Draft Genome Sequence of Romboutsia weinsteinii sp. nov. Strain CCRI-19649(T) Isolated from Surface Water.</title>
        <authorList>
            <person name="Maheux A.F."/>
            <person name="Boudreau D.K."/>
            <person name="Berube E."/>
            <person name="Boissinot M."/>
            <person name="Cantin P."/>
            <person name="Raymond F."/>
            <person name="Corbeil J."/>
            <person name="Omar R.F."/>
            <person name="Bergeron M.G."/>
        </authorList>
    </citation>
    <scope>NUCLEOTIDE SEQUENCE [LARGE SCALE GENOMIC DNA]</scope>
    <source>
        <strain evidence="5 6">CCRI-19649</strain>
    </source>
</reference>
<dbReference type="Gene3D" id="3.40.190.10">
    <property type="entry name" value="Periplasmic binding protein-like II"/>
    <property type="match status" value="2"/>
</dbReference>
<dbReference type="EMBL" id="NOJY02000003">
    <property type="protein sequence ID" value="RDY29146.1"/>
    <property type="molecule type" value="Genomic_DNA"/>
</dbReference>
<sequence>MALNKKIIASLGVAVLSLGIVTGCAPKVDTSSSDTDKVVNIYSARHYDVDKELYKKFEEETGIKVNVVEGKAPELLERLKREGEDTQADLFATADIANLYQAIEAGLVQPVESKVVNKNVPENLRGENNEWVGFTTRARIVAYDKEAVNPEQLSTYEDLTSDKWKGSILSRSSESSYNQSLLASFIESNGEEGAKNWAQGIVNNMARQPEGNDRDQVKAIAAGEGKLAIVNTYYVGRMLNSEDAEEVKAAEKVGVFFPENTHVNVSGAVISKHSKNKDNAVKFIEFMTDEYAQKAMTEANYEYPVNPSVEASELLKSWGEFKPQDIDITKIGEYNKKAVEIFNEVGWK</sequence>
<dbReference type="OrthoDB" id="9769319at2"/>
<keyword evidence="4" id="KW-0408">Iron</keyword>
<feature type="binding site" evidence="4">
    <location>
        <position position="46"/>
    </location>
    <ligand>
        <name>Fe cation</name>
        <dbReference type="ChEBI" id="CHEBI:24875"/>
    </ligand>
</feature>